<organism evidence="1 2">
    <name type="scientific">Streptomyces huasconensis</name>
    <dbReference type="NCBI Taxonomy" id="1854574"/>
    <lineage>
        <taxon>Bacteria</taxon>
        <taxon>Bacillati</taxon>
        <taxon>Actinomycetota</taxon>
        <taxon>Actinomycetes</taxon>
        <taxon>Kitasatosporales</taxon>
        <taxon>Streptomycetaceae</taxon>
        <taxon>Streptomyces</taxon>
    </lineage>
</organism>
<proteinExistence type="predicted"/>
<gene>
    <name evidence="1" type="ORF">AB0887_32425</name>
</gene>
<reference evidence="1 2" key="1">
    <citation type="submission" date="2024-06" db="EMBL/GenBank/DDBJ databases">
        <title>The Natural Products Discovery Center: Release of the First 8490 Sequenced Strains for Exploring Actinobacteria Biosynthetic Diversity.</title>
        <authorList>
            <person name="Kalkreuter E."/>
            <person name="Kautsar S.A."/>
            <person name="Yang D."/>
            <person name="Bader C.D."/>
            <person name="Teijaro C.N."/>
            <person name="Fluegel L."/>
            <person name="Davis C.M."/>
            <person name="Simpson J.R."/>
            <person name="Lauterbach L."/>
            <person name="Steele A.D."/>
            <person name="Gui C."/>
            <person name="Meng S."/>
            <person name="Li G."/>
            <person name="Viehrig K."/>
            <person name="Ye F."/>
            <person name="Su P."/>
            <person name="Kiefer A.F."/>
            <person name="Nichols A."/>
            <person name="Cepeda A.J."/>
            <person name="Yan W."/>
            <person name="Fan B."/>
            <person name="Jiang Y."/>
            <person name="Adhikari A."/>
            <person name="Zheng C.-J."/>
            <person name="Schuster L."/>
            <person name="Cowan T.M."/>
            <person name="Smanski M.J."/>
            <person name="Chevrette M.G."/>
            <person name="De Carvalho L.P.S."/>
            <person name="Shen B."/>
        </authorList>
    </citation>
    <scope>NUCLEOTIDE SEQUENCE [LARGE SCALE GENOMIC DNA]</scope>
    <source>
        <strain evidence="1 2">NPDC047833</strain>
    </source>
</reference>
<sequence length="191" mass="20958">MPASVRTGRCLYRAERAYVDDNGVGHEVLHLYATGHTTTGTPMDASDWPEGLDLWHMVFDFDEHGQVIVDPAAFDEQWTSPPGRWNPSGVWLGTPSPVITLGDGQHPPKAGVMRQGELHVACEKGCTAAGAEFRGALTEFRAERHRHHAALAQIREAKARRAGMLAETDRLEAKIGDLLAEDLRRDLGEDG</sequence>
<accession>A0ABV3M4K2</accession>
<comment type="caution">
    <text evidence="1">The sequence shown here is derived from an EMBL/GenBank/DDBJ whole genome shotgun (WGS) entry which is preliminary data.</text>
</comment>
<evidence type="ECO:0000313" key="2">
    <source>
        <dbReference type="Proteomes" id="UP001553843"/>
    </source>
</evidence>
<dbReference type="EMBL" id="JBEYRS010000018">
    <property type="protein sequence ID" value="MEW2366643.1"/>
    <property type="molecule type" value="Genomic_DNA"/>
</dbReference>
<dbReference type="Proteomes" id="UP001553843">
    <property type="component" value="Unassembled WGS sequence"/>
</dbReference>
<protein>
    <submittedName>
        <fullName evidence="1">Uncharacterized protein</fullName>
    </submittedName>
</protein>
<evidence type="ECO:0000313" key="1">
    <source>
        <dbReference type="EMBL" id="MEW2366643.1"/>
    </source>
</evidence>
<name>A0ABV3M4K2_9ACTN</name>
<keyword evidence="2" id="KW-1185">Reference proteome</keyword>
<dbReference type="RefSeq" id="WP_359783083.1">
    <property type="nucleotide sequence ID" value="NZ_JBEYRR010000013.1"/>
</dbReference>